<keyword evidence="6" id="KW-1185">Reference proteome</keyword>
<keyword evidence="2" id="KW-0175">Coiled coil</keyword>
<dbReference type="PANTHER" id="PTHR22834">
    <property type="entry name" value="NUCLEAR FUSION PROTEIN FUS2"/>
    <property type="match status" value="1"/>
</dbReference>
<feature type="compositionally biased region" description="Polar residues" evidence="3">
    <location>
        <begin position="983"/>
        <end position="992"/>
    </location>
</feature>
<dbReference type="InterPro" id="IPR000219">
    <property type="entry name" value="DH_dom"/>
</dbReference>
<protein>
    <recommendedName>
        <fullName evidence="4">DH domain-containing protein</fullName>
    </recommendedName>
</protein>
<feature type="compositionally biased region" description="Low complexity" evidence="3">
    <location>
        <begin position="1676"/>
        <end position="1691"/>
    </location>
</feature>
<evidence type="ECO:0000259" key="4">
    <source>
        <dbReference type="PROSITE" id="PS50010"/>
    </source>
</evidence>
<feature type="compositionally biased region" description="Basic and acidic residues" evidence="3">
    <location>
        <begin position="196"/>
        <end position="206"/>
    </location>
</feature>
<feature type="compositionally biased region" description="Polar residues" evidence="3">
    <location>
        <begin position="308"/>
        <end position="318"/>
    </location>
</feature>
<feature type="domain" description="DH" evidence="4">
    <location>
        <begin position="1036"/>
        <end position="1258"/>
    </location>
</feature>
<keyword evidence="1" id="KW-0344">Guanine-nucleotide releasing factor</keyword>
<dbReference type="SMART" id="SM00325">
    <property type="entry name" value="RhoGEF"/>
    <property type="match status" value="1"/>
</dbReference>
<feature type="region of interest" description="Disordered" evidence="3">
    <location>
        <begin position="645"/>
        <end position="674"/>
    </location>
</feature>
<feature type="region of interest" description="Disordered" evidence="3">
    <location>
        <begin position="1"/>
        <end position="39"/>
    </location>
</feature>
<dbReference type="Pfam" id="PF00621">
    <property type="entry name" value="RhoGEF"/>
    <property type="match status" value="1"/>
</dbReference>
<feature type="compositionally biased region" description="Polar residues" evidence="3">
    <location>
        <begin position="158"/>
        <end position="172"/>
    </location>
</feature>
<feature type="compositionally biased region" description="Basic and acidic residues" evidence="3">
    <location>
        <begin position="1020"/>
        <end position="1029"/>
    </location>
</feature>
<feature type="compositionally biased region" description="Polar residues" evidence="3">
    <location>
        <begin position="817"/>
        <end position="850"/>
    </location>
</feature>
<dbReference type="InterPro" id="IPR004148">
    <property type="entry name" value="BAR_dom"/>
</dbReference>
<dbReference type="Gene3D" id="1.20.1270.60">
    <property type="entry name" value="Arfaptin homology (AH) domain/BAR domain"/>
    <property type="match status" value="1"/>
</dbReference>
<dbReference type="GO" id="GO:0032955">
    <property type="term" value="P:regulation of division septum assembly"/>
    <property type="evidence" value="ECO:0007669"/>
    <property type="project" value="TreeGrafter"/>
</dbReference>
<accession>A0AAE8STU0</accession>
<feature type="compositionally biased region" description="Basic and acidic residues" evidence="3">
    <location>
        <begin position="371"/>
        <end position="382"/>
    </location>
</feature>
<feature type="compositionally biased region" description="Low complexity" evidence="3">
    <location>
        <begin position="135"/>
        <end position="157"/>
    </location>
</feature>
<feature type="compositionally biased region" description="Polar residues" evidence="3">
    <location>
        <begin position="231"/>
        <end position="264"/>
    </location>
</feature>
<evidence type="ECO:0000313" key="5">
    <source>
        <dbReference type="EMBL" id="SPO00926.1"/>
    </source>
</evidence>
<evidence type="ECO:0000256" key="3">
    <source>
        <dbReference type="SAM" id="MobiDB-lite"/>
    </source>
</evidence>
<dbReference type="Gene3D" id="1.20.900.10">
    <property type="entry name" value="Dbl homology (DH) domain"/>
    <property type="match status" value="1"/>
</dbReference>
<dbReference type="EMBL" id="ONZQ02000004">
    <property type="protein sequence ID" value="SPO00926.1"/>
    <property type="molecule type" value="Genomic_DNA"/>
</dbReference>
<comment type="caution">
    <text evidence="5">The sequence shown here is derived from an EMBL/GenBank/DDBJ whole genome shotgun (WGS) entry which is preliminary data.</text>
</comment>
<feature type="region of interest" description="Disordered" evidence="3">
    <location>
        <begin position="366"/>
        <end position="413"/>
    </location>
</feature>
<dbReference type="GO" id="GO:0005737">
    <property type="term" value="C:cytoplasm"/>
    <property type="evidence" value="ECO:0007669"/>
    <property type="project" value="InterPro"/>
</dbReference>
<dbReference type="PANTHER" id="PTHR22834:SF20">
    <property type="entry name" value="SH3 DOMAIN-CONTAINING PROTEIN"/>
    <property type="match status" value="1"/>
</dbReference>
<gene>
    <name evidence="5" type="ORF">DNG_03674</name>
</gene>
<dbReference type="GO" id="GO:0005085">
    <property type="term" value="F:guanyl-nucleotide exchange factor activity"/>
    <property type="evidence" value="ECO:0007669"/>
    <property type="project" value="UniProtKB-KW"/>
</dbReference>
<feature type="compositionally biased region" description="Polar residues" evidence="3">
    <location>
        <begin position="1627"/>
        <end position="1637"/>
    </location>
</feature>
<feature type="compositionally biased region" description="Basic and acidic residues" evidence="3">
    <location>
        <begin position="590"/>
        <end position="602"/>
    </location>
</feature>
<feature type="region of interest" description="Disordered" evidence="3">
    <location>
        <begin position="496"/>
        <end position="630"/>
    </location>
</feature>
<dbReference type="Pfam" id="PF03114">
    <property type="entry name" value="BAR"/>
    <property type="match status" value="1"/>
</dbReference>
<dbReference type="CDD" id="cd07589">
    <property type="entry name" value="BAR_DNMBP"/>
    <property type="match status" value="1"/>
</dbReference>
<feature type="compositionally biased region" description="Polar residues" evidence="3">
    <location>
        <begin position="1536"/>
        <end position="1549"/>
    </location>
</feature>
<dbReference type="CDD" id="cd00160">
    <property type="entry name" value="RhoGEF"/>
    <property type="match status" value="1"/>
</dbReference>
<feature type="region of interest" description="Disordered" evidence="3">
    <location>
        <begin position="434"/>
        <end position="483"/>
    </location>
</feature>
<feature type="region of interest" description="Disordered" evidence="3">
    <location>
        <begin position="698"/>
        <end position="725"/>
    </location>
</feature>
<sequence>MELGNREDDLGLGGTPDDPLYHHRRQPQYHQEQDHPDAHAYLYVEYPPQYRPDTEYHSSHLDTSAINSRSTSFDAAQPAQVSSHTHSYADANANATATNGLSVDAVDPDDFYRSYGVDPNSLASRGHDSFMAAAPPTSRGNSSSSFSPPHHTSRPPSTAANSRTPLRSSLRSVSAPIKNDRPPVSMSRAEPGGKPSVKDLRKKFDQDTSSMIPRPPARSSLIHRPTHASRSKTTASPTGPRQPSSIGPRSSGGTSARVQPSTGPGPSAASKPPQRSKPSADHPQARSGASFASRINKPKAATEAGGSSLASRSTTRPSRANAPTDPSSPPRPSVPSQSSQPILFGEILPDQRDTQALGYGIENAFTTYGSDSKDPAPTEDSRATVPDSPSDWVAWNSPSNGDEKPSRRRKVSVGNIDFEQRREHVKLAYRKSIRQSRIQDSRERAAKTETMNAEPEAGDVAAEPENELTAEPETMSTPDQPTVMIDAPELDVPLVHTESEVPSDPAPAGDPQPALSPDGTIIVSLDSPTLGIPGSFPEATPPLPSDENAPQSAISTRSDFTEFDIEPQTDLDAQPSYAAVNGGHMVSESTRSDDTGEPRYDQDQYSVVEATSERQHSFETRSSRENDHAPEQLVVEIGLDLGEILSEKVPENAPEAPRSEGDDPSVPGAFKEDYEVASCSPDAYDTRVRILRRESDMSQYTVSDVGSERSKSAFPPFNYDDMEYRPEIGSGDGMYHIHQDDGDDALTDICAEAASEGRANNETCYSPEVYSEDNKSSNRASTCESFDATRPDALDGGLSMQQSTSPPHMLGVPSMLMSGNRSSQHSSWTDFSIDSSEPSEGYKTRSSTSRFDPPPLPKPVVDMYPETKAVMEEDSLSTGAQLRRSASLDAVDHEDGGVQPSPNAHRILEVDTGDGFSIPPYLHDRPFEHLESAHITRPLQQPPPIPTAPTSKDDEQRHTLSSSIYDRPGSTLDSERPSEDYTPGTSTPPSIRQGSLEIFGEVQDGSLVAGAAGVAGDGTESSKAEQSSKEKHRLTQRRNVLKELIDTEAVFVRDMNIVEEIYKGTAEACPKLDANTVKLIFRNTDEIISFHAMFLAQLKEAVAPVYQLAGRASVVPEDSRASALTASSSGSQVGAADLDDQKDRLTAVGPVFKANIDAMKGVHEGFLRSSDLAAKRLIQIQQDRTVKVWLSECNEVAQDLTAAWDLDSLLIKPMQRITKYPNIIISLLQHTPEDHPDRPSLIATKEYLETAIIEINKTKKNFELVGQIVGRKRKESDVKAGFARAFGKRVDKLQTSNSRSPDDAEYGKLRERFNDDYLRLQVVLRDVEFYTRQVSAYVHEFLQYLSSIELVMRLQASPFPEVESKWVQFNVSMRDVEKVALEQHLVQVRRTVIEPFELVIKAYGNPSLAMKKRAKRRLDFERVEQLKKGGKTPDARLTEQYEQYEALNDTLKKELPKLSELTVRIGNIAMGNFVNLQASWYEMWKDKVKIVLADPDQTPEIPDILSAFKRDYQYALDSVATIGIVNPTYKGRPSHSKSASIDEGSSVTKIKSRPPELTLRGRGPSVHGEGPPSLPTPDFASRNGEQFTLSPPSMNAHSPHHSYYRDYYAGINSSRNGGISPLAPDSNAGSRTHSMATTLAPDPLAGPRTHSIVAPVAQPRPGTGRSMDSGSMPRQSTDSSVSKWRDSSSTTYTANYGVPEAPRRFSGLFHSALPLPDEAEGSQRSSRASSRERPSANSGYTILWLAASLFEFNIETTKHEAGYQYLVYQAGEIFDVIAEKGELWLAKNQDDPQDRVGWIWSKHFVKLADS</sequence>
<dbReference type="Proteomes" id="UP001187682">
    <property type="component" value="Unassembled WGS sequence"/>
</dbReference>
<feature type="compositionally biased region" description="Polar residues" evidence="3">
    <location>
        <begin position="548"/>
        <end position="558"/>
    </location>
</feature>
<dbReference type="SUPFAM" id="SSF48065">
    <property type="entry name" value="DBL homology domain (DH-domain)"/>
    <property type="match status" value="1"/>
</dbReference>
<dbReference type="InterPro" id="IPR027267">
    <property type="entry name" value="AH/BAR_dom_sf"/>
</dbReference>
<evidence type="ECO:0000256" key="1">
    <source>
        <dbReference type="ARBA" id="ARBA00022658"/>
    </source>
</evidence>
<evidence type="ECO:0000313" key="6">
    <source>
        <dbReference type="Proteomes" id="UP001187682"/>
    </source>
</evidence>
<feature type="region of interest" description="Disordered" evidence="3">
    <location>
        <begin position="119"/>
        <end position="340"/>
    </location>
</feature>
<feature type="compositionally biased region" description="Basic and acidic residues" evidence="3">
    <location>
        <begin position="611"/>
        <end position="630"/>
    </location>
</feature>
<feature type="coiled-coil region" evidence="2">
    <location>
        <begin position="1434"/>
        <end position="1461"/>
    </location>
</feature>
<feature type="compositionally biased region" description="Polar residues" evidence="3">
    <location>
        <begin position="1666"/>
        <end position="1675"/>
    </location>
</feature>
<proteinExistence type="predicted"/>
<feature type="region of interest" description="Disordered" evidence="3">
    <location>
        <begin position="1012"/>
        <end position="1033"/>
    </location>
</feature>
<feature type="compositionally biased region" description="Basic and acidic residues" evidence="3">
    <location>
        <begin position="437"/>
        <end position="447"/>
    </location>
</feature>
<dbReference type="GO" id="GO:0031991">
    <property type="term" value="P:regulation of actomyosin contractile ring contraction"/>
    <property type="evidence" value="ECO:0007669"/>
    <property type="project" value="TreeGrafter"/>
</dbReference>
<dbReference type="InterPro" id="IPR051492">
    <property type="entry name" value="Dynamin-Rho_GEF"/>
</dbReference>
<name>A0AAE8STU0_9PEZI</name>
<feature type="compositionally biased region" description="Polar residues" evidence="3">
    <location>
        <begin position="1583"/>
        <end position="1596"/>
    </location>
</feature>
<feature type="region of interest" description="Disordered" evidence="3">
    <location>
        <begin position="1529"/>
        <end position="1598"/>
    </location>
</feature>
<organism evidence="5 6">
    <name type="scientific">Cephalotrichum gorgonifer</name>
    <dbReference type="NCBI Taxonomy" id="2041049"/>
    <lineage>
        <taxon>Eukaryota</taxon>
        <taxon>Fungi</taxon>
        <taxon>Dikarya</taxon>
        <taxon>Ascomycota</taxon>
        <taxon>Pezizomycotina</taxon>
        <taxon>Sordariomycetes</taxon>
        <taxon>Hypocreomycetidae</taxon>
        <taxon>Microascales</taxon>
        <taxon>Microascaceae</taxon>
        <taxon>Cephalotrichum</taxon>
    </lineage>
</organism>
<feature type="region of interest" description="Disordered" evidence="3">
    <location>
        <begin position="756"/>
        <end position="992"/>
    </location>
</feature>
<dbReference type="PROSITE" id="PS50010">
    <property type="entry name" value="DH_2"/>
    <property type="match status" value="1"/>
</dbReference>
<dbReference type="InterPro" id="IPR035899">
    <property type="entry name" value="DBL_dom_sf"/>
</dbReference>
<evidence type="ECO:0000256" key="2">
    <source>
        <dbReference type="SAM" id="Coils"/>
    </source>
</evidence>
<reference evidence="5" key="1">
    <citation type="submission" date="2018-03" db="EMBL/GenBank/DDBJ databases">
        <authorList>
            <person name="Guldener U."/>
        </authorList>
    </citation>
    <scope>NUCLEOTIDE SEQUENCE</scope>
</reference>
<feature type="region of interest" description="Disordered" evidence="3">
    <location>
        <begin position="1618"/>
        <end position="1696"/>
    </location>
</feature>
<dbReference type="SUPFAM" id="SSF103657">
    <property type="entry name" value="BAR/IMD domain-like"/>
    <property type="match status" value="1"/>
</dbReference>
<feature type="compositionally biased region" description="Basic and acidic residues" evidence="3">
    <location>
        <begin position="922"/>
        <end position="934"/>
    </location>
</feature>